<evidence type="ECO:0000256" key="6">
    <source>
        <dbReference type="ARBA" id="ARBA00023136"/>
    </source>
</evidence>
<feature type="transmembrane region" description="Helical" evidence="7">
    <location>
        <begin position="258"/>
        <end position="281"/>
    </location>
</feature>
<evidence type="ECO:0000259" key="8">
    <source>
        <dbReference type="PROSITE" id="PS50928"/>
    </source>
</evidence>
<feature type="transmembrane region" description="Helical" evidence="7">
    <location>
        <begin position="108"/>
        <end position="131"/>
    </location>
</feature>
<dbReference type="PANTHER" id="PTHR30193:SF37">
    <property type="entry name" value="INNER MEMBRANE ABC TRANSPORTER PERMEASE PROTEIN YCJO"/>
    <property type="match status" value="1"/>
</dbReference>
<name>A0A3E3I022_9FIRM</name>
<keyword evidence="2 7" id="KW-0813">Transport</keyword>
<dbReference type="PANTHER" id="PTHR30193">
    <property type="entry name" value="ABC TRANSPORTER PERMEASE PROTEIN"/>
    <property type="match status" value="1"/>
</dbReference>
<feature type="transmembrane region" description="Helical" evidence="7">
    <location>
        <begin position="12"/>
        <end position="38"/>
    </location>
</feature>
<feature type="transmembrane region" description="Helical" evidence="7">
    <location>
        <begin position="201"/>
        <end position="222"/>
    </location>
</feature>
<keyword evidence="4 7" id="KW-0812">Transmembrane</keyword>
<dbReference type="InterPro" id="IPR035906">
    <property type="entry name" value="MetI-like_sf"/>
</dbReference>
<gene>
    <name evidence="9" type="ORF">DXC51_19175</name>
</gene>
<dbReference type="GeneID" id="97988935"/>
<dbReference type="InterPro" id="IPR000515">
    <property type="entry name" value="MetI-like"/>
</dbReference>
<dbReference type="GO" id="GO:0005886">
    <property type="term" value="C:plasma membrane"/>
    <property type="evidence" value="ECO:0007669"/>
    <property type="project" value="UniProtKB-SubCell"/>
</dbReference>
<dbReference type="GO" id="GO:0055085">
    <property type="term" value="P:transmembrane transport"/>
    <property type="evidence" value="ECO:0007669"/>
    <property type="project" value="InterPro"/>
</dbReference>
<dbReference type="Pfam" id="PF00528">
    <property type="entry name" value="BPD_transp_1"/>
    <property type="match status" value="1"/>
</dbReference>
<dbReference type="PROSITE" id="PS50928">
    <property type="entry name" value="ABC_TM1"/>
    <property type="match status" value="1"/>
</dbReference>
<keyword evidence="6 7" id="KW-0472">Membrane</keyword>
<comment type="subcellular location">
    <subcellularLocation>
        <location evidence="1 7">Cell membrane</location>
        <topology evidence="1 7">Multi-pass membrane protein</topology>
    </subcellularLocation>
</comment>
<dbReference type="SUPFAM" id="SSF161098">
    <property type="entry name" value="MetI-like"/>
    <property type="match status" value="1"/>
</dbReference>
<dbReference type="RefSeq" id="WP_021638581.1">
    <property type="nucleotide sequence ID" value="NZ_QVLV01000015.1"/>
</dbReference>
<evidence type="ECO:0000313" key="10">
    <source>
        <dbReference type="Proteomes" id="UP000260812"/>
    </source>
</evidence>
<feature type="domain" description="ABC transmembrane type-1" evidence="8">
    <location>
        <begin position="71"/>
        <end position="277"/>
    </location>
</feature>
<evidence type="ECO:0000256" key="4">
    <source>
        <dbReference type="ARBA" id="ARBA00022692"/>
    </source>
</evidence>
<sequence>MKKKLTYHNFYFYLLLLSPILVVYILFFALPVVSSMFFSLTNFNGISLDFKWMGLKNYDVAFHDRVFRKAMVNTFLFALGATVLQNFFAILFALALNSKLKLQGFMRMLVFAPCMLSPIVVAFIWQFIYMPDGILNKLLGTDITWLGNRKTALICVIVAHVWMWIGYSATIYMSNLQSISSDILEAADIDGASRWQKFKRIILPMLAPATTINITLAFTQSLKVFDIVYAMTNGGPLNSTETVGTYVVVNMNRGLHGYASALTVLLTVVIVVFGQGLIGILKKREEAVYG</sequence>
<keyword evidence="10" id="KW-1185">Reference proteome</keyword>
<keyword evidence="5 7" id="KW-1133">Transmembrane helix</keyword>
<dbReference type="AlphaFoldDB" id="A0A3E3I022"/>
<dbReference type="Proteomes" id="UP000260812">
    <property type="component" value="Unassembled WGS sequence"/>
</dbReference>
<dbReference type="InterPro" id="IPR051393">
    <property type="entry name" value="ABC_transporter_permease"/>
</dbReference>
<organism evidence="9 10">
    <name type="scientific">Eisenbergiella massiliensis</name>
    <dbReference type="NCBI Taxonomy" id="1720294"/>
    <lineage>
        <taxon>Bacteria</taxon>
        <taxon>Bacillati</taxon>
        <taxon>Bacillota</taxon>
        <taxon>Clostridia</taxon>
        <taxon>Lachnospirales</taxon>
        <taxon>Lachnospiraceae</taxon>
        <taxon>Eisenbergiella</taxon>
    </lineage>
</organism>
<dbReference type="CDD" id="cd06261">
    <property type="entry name" value="TM_PBP2"/>
    <property type="match status" value="1"/>
</dbReference>
<dbReference type="EMBL" id="QVLV01000015">
    <property type="protein sequence ID" value="RGE57489.1"/>
    <property type="molecule type" value="Genomic_DNA"/>
</dbReference>
<protein>
    <submittedName>
        <fullName evidence="9">Sugar ABC transporter permease</fullName>
    </submittedName>
</protein>
<evidence type="ECO:0000256" key="2">
    <source>
        <dbReference type="ARBA" id="ARBA00022448"/>
    </source>
</evidence>
<dbReference type="Gene3D" id="1.10.3720.10">
    <property type="entry name" value="MetI-like"/>
    <property type="match status" value="1"/>
</dbReference>
<feature type="transmembrane region" description="Helical" evidence="7">
    <location>
        <begin position="151"/>
        <end position="173"/>
    </location>
</feature>
<evidence type="ECO:0000256" key="3">
    <source>
        <dbReference type="ARBA" id="ARBA00022475"/>
    </source>
</evidence>
<accession>A0A3E3I022</accession>
<keyword evidence="3" id="KW-1003">Cell membrane</keyword>
<feature type="transmembrane region" description="Helical" evidence="7">
    <location>
        <begin position="75"/>
        <end position="96"/>
    </location>
</feature>
<evidence type="ECO:0000313" key="9">
    <source>
        <dbReference type="EMBL" id="RGE57489.1"/>
    </source>
</evidence>
<proteinExistence type="inferred from homology"/>
<comment type="caution">
    <text evidence="9">The sequence shown here is derived from an EMBL/GenBank/DDBJ whole genome shotgun (WGS) entry which is preliminary data.</text>
</comment>
<evidence type="ECO:0000256" key="1">
    <source>
        <dbReference type="ARBA" id="ARBA00004651"/>
    </source>
</evidence>
<evidence type="ECO:0000256" key="7">
    <source>
        <dbReference type="RuleBase" id="RU363032"/>
    </source>
</evidence>
<comment type="similarity">
    <text evidence="7">Belongs to the binding-protein-dependent transport system permease family.</text>
</comment>
<evidence type="ECO:0000256" key="5">
    <source>
        <dbReference type="ARBA" id="ARBA00022989"/>
    </source>
</evidence>
<reference evidence="9" key="1">
    <citation type="submission" date="2018-08" db="EMBL/GenBank/DDBJ databases">
        <title>A genome reference for cultivated species of the human gut microbiota.</title>
        <authorList>
            <person name="Zou Y."/>
            <person name="Xue W."/>
            <person name="Luo G."/>
        </authorList>
    </citation>
    <scope>NUCLEOTIDE SEQUENCE [LARGE SCALE GENOMIC DNA]</scope>
    <source>
        <strain evidence="9">TF05-5AC</strain>
    </source>
</reference>